<dbReference type="Gene3D" id="3.40.50.150">
    <property type="entry name" value="Vaccinia Virus protein VP39"/>
    <property type="match status" value="1"/>
</dbReference>
<proteinExistence type="predicted"/>
<dbReference type="EMBL" id="BMDW01000012">
    <property type="protein sequence ID" value="GGA50793.1"/>
    <property type="molecule type" value="Genomic_DNA"/>
</dbReference>
<comment type="caution">
    <text evidence="2">The sequence shown here is derived from an EMBL/GenBank/DDBJ whole genome shotgun (WGS) entry which is preliminary data.</text>
</comment>
<keyword evidence="1" id="KW-0732">Signal</keyword>
<keyword evidence="2" id="KW-0489">Methyltransferase</keyword>
<evidence type="ECO:0000256" key="1">
    <source>
        <dbReference type="SAM" id="SignalP"/>
    </source>
</evidence>
<feature type="signal peptide" evidence="1">
    <location>
        <begin position="1"/>
        <end position="20"/>
    </location>
</feature>
<keyword evidence="2" id="KW-0808">Transferase</keyword>
<name>A0ABQ1GVK0_9SPHN</name>
<accession>A0ABQ1GVK0</accession>
<sequence>MRGFLMGAAAAALIATAAVAATVPASKHSAKETARAVAAGLANPARAEQAGDDARRRAAEVLAFSGVGPGDEVLDFFPGGGYWTRIFAGVVGKTGHVYAIWPAAAAKYATKALPALEALHIPNASARVLGVGIVAAPEPVDIVWTVQNYHDVNNFGGEAAIDAFNAAVLKALKPGGSYIVIDHADPGTGLASTGTSHRIDPATVKAEVTKAGFEFVGESNVLSNPADDHKANVFDPAIRGHTDQFVYKFRKPR</sequence>
<dbReference type="GO" id="GO:0032259">
    <property type="term" value="P:methylation"/>
    <property type="evidence" value="ECO:0007669"/>
    <property type="project" value="UniProtKB-KW"/>
</dbReference>
<evidence type="ECO:0000313" key="2">
    <source>
        <dbReference type="EMBL" id="GGA50793.1"/>
    </source>
</evidence>
<keyword evidence="3" id="KW-1185">Reference proteome</keyword>
<dbReference type="PIRSF" id="PIRSF031679">
    <property type="entry name" value="Mtase_Alr7345_prd"/>
    <property type="match status" value="1"/>
</dbReference>
<reference evidence="3" key="1">
    <citation type="journal article" date="2019" name="Int. J. Syst. Evol. Microbiol.">
        <title>The Global Catalogue of Microorganisms (GCM) 10K type strain sequencing project: providing services to taxonomists for standard genome sequencing and annotation.</title>
        <authorList>
            <consortium name="The Broad Institute Genomics Platform"/>
            <consortium name="The Broad Institute Genome Sequencing Center for Infectious Disease"/>
            <person name="Wu L."/>
            <person name="Ma J."/>
        </authorList>
    </citation>
    <scope>NUCLEOTIDE SEQUENCE [LARGE SCALE GENOMIC DNA]</scope>
    <source>
        <strain evidence="3">CGMCC 1.10106</strain>
    </source>
</reference>
<organism evidence="2 3">
    <name type="scientific">Sphingomonas psychrolutea</name>
    <dbReference type="NCBI Taxonomy" id="1259676"/>
    <lineage>
        <taxon>Bacteria</taxon>
        <taxon>Pseudomonadati</taxon>
        <taxon>Pseudomonadota</taxon>
        <taxon>Alphaproteobacteria</taxon>
        <taxon>Sphingomonadales</taxon>
        <taxon>Sphingomonadaceae</taxon>
        <taxon>Sphingomonas</taxon>
    </lineage>
</organism>
<protein>
    <submittedName>
        <fullName evidence="2">Methyltransferase</fullName>
    </submittedName>
</protein>
<dbReference type="Proteomes" id="UP000618591">
    <property type="component" value="Unassembled WGS sequence"/>
</dbReference>
<feature type="chain" id="PRO_5047283969" evidence="1">
    <location>
        <begin position="21"/>
        <end position="253"/>
    </location>
</feature>
<evidence type="ECO:0000313" key="3">
    <source>
        <dbReference type="Proteomes" id="UP000618591"/>
    </source>
</evidence>
<dbReference type="SUPFAM" id="SSF53335">
    <property type="entry name" value="S-adenosyl-L-methionine-dependent methyltransferases"/>
    <property type="match status" value="1"/>
</dbReference>
<gene>
    <name evidence="2" type="ORF">GCM10011395_21420</name>
</gene>
<dbReference type="InterPro" id="IPR016980">
    <property type="entry name" value="S-AdoMet-dep_MeTrfase_Alr7345"/>
</dbReference>
<dbReference type="GO" id="GO:0008168">
    <property type="term" value="F:methyltransferase activity"/>
    <property type="evidence" value="ECO:0007669"/>
    <property type="project" value="UniProtKB-KW"/>
</dbReference>
<dbReference type="InterPro" id="IPR029063">
    <property type="entry name" value="SAM-dependent_MTases_sf"/>
</dbReference>